<comment type="caution">
    <text evidence="1">The sequence shown here is derived from an EMBL/GenBank/DDBJ whole genome shotgun (WGS) entry which is preliminary data.</text>
</comment>
<accession>A0A327Q164</accession>
<reference evidence="1 2" key="1">
    <citation type="submission" date="2018-06" db="EMBL/GenBank/DDBJ databases">
        <title>Genomic Encyclopedia of Archaeal and Bacterial Type Strains, Phase II (KMG-II): from individual species to whole genera.</title>
        <authorList>
            <person name="Goeker M."/>
        </authorList>
    </citation>
    <scope>NUCLEOTIDE SEQUENCE [LARGE SCALE GENOMIC DNA]</scope>
    <source>
        <strain evidence="1 2">DSM 23857</strain>
    </source>
</reference>
<dbReference type="EMBL" id="QLLL01000023">
    <property type="protein sequence ID" value="RAI96962.1"/>
    <property type="molecule type" value="Genomic_DNA"/>
</dbReference>
<dbReference type="RefSeq" id="WP_148707483.1">
    <property type="nucleotide sequence ID" value="NZ_QLLL01000023.1"/>
</dbReference>
<proteinExistence type="predicted"/>
<organism evidence="1 2">
    <name type="scientific">Chitinophaga skermanii</name>
    <dbReference type="NCBI Taxonomy" id="331697"/>
    <lineage>
        <taxon>Bacteria</taxon>
        <taxon>Pseudomonadati</taxon>
        <taxon>Bacteroidota</taxon>
        <taxon>Chitinophagia</taxon>
        <taxon>Chitinophagales</taxon>
        <taxon>Chitinophagaceae</taxon>
        <taxon>Chitinophaga</taxon>
    </lineage>
</organism>
<dbReference type="Proteomes" id="UP000249547">
    <property type="component" value="Unassembled WGS sequence"/>
</dbReference>
<protein>
    <submittedName>
        <fullName evidence="1">Uncharacterized protein</fullName>
    </submittedName>
</protein>
<gene>
    <name evidence="1" type="ORF">LX64_05204</name>
</gene>
<name>A0A327Q164_9BACT</name>
<dbReference type="AlphaFoldDB" id="A0A327Q164"/>
<evidence type="ECO:0000313" key="1">
    <source>
        <dbReference type="EMBL" id="RAI96962.1"/>
    </source>
</evidence>
<keyword evidence="2" id="KW-1185">Reference proteome</keyword>
<sequence length="71" mass="8117">MKKVFVIMYMLGNANQGTKTLIEKERTDSIAAFKEFHALVQKQIRLGAWLGIIINDSTDITDIQIEARLKH</sequence>
<evidence type="ECO:0000313" key="2">
    <source>
        <dbReference type="Proteomes" id="UP000249547"/>
    </source>
</evidence>